<name>A0AA88M7F4_TACVA</name>
<comment type="caution">
    <text evidence="1">The sequence shown here is derived from an EMBL/GenBank/DDBJ whole genome shotgun (WGS) entry which is preliminary data.</text>
</comment>
<protein>
    <submittedName>
        <fullName evidence="1">Uncharacterized protein</fullName>
    </submittedName>
</protein>
<organism evidence="1 2">
    <name type="scientific">Tachysurus vachellii</name>
    <name type="common">Darkbarbel catfish</name>
    <name type="synonym">Pelteobagrus vachellii</name>
    <dbReference type="NCBI Taxonomy" id="175792"/>
    <lineage>
        <taxon>Eukaryota</taxon>
        <taxon>Metazoa</taxon>
        <taxon>Chordata</taxon>
        <taxon>Craniata</taxon>
        <taxon>Vertebrata</taxon>
        <taxon>Euteleostomi</taxon>
        <taxon>Actinopterygii</taxon>
        <taxon>Neopterygii</taxon>
        <taxon>Teleostei</taxon>
        <taxon>Ostariophysi</taxon>
        <taxon>Siluriformes</taxon>
        <taxon>Bagridae</taxon>
        <taxon>Tachysurus</taxon>
    </lineage>
</organism>
<evidence type="ECO:0000313" key="1">
    <source>
        <dbReference type="EMBL" id="KAK2832270.1"/>
    </source>
</evidence>
<sequence>MNSRAPLATAAATSIVQAFIRLLHIGGDNRAIPSHLAAIPQAIDGTLGRGMAQTSTFSSSTGVRPSVRLPSKKRHPEFNLSCSGGSRQELVYHISSSDNALAMRDWKLAPCIKLI</sequence>
<accession>A0AA88M7F4</accession>
<keyword evidence="2" id="KW-1185">Reference proteome</keyword>
<dbReference type="EMBL" id="JAVHJS010000016">
    <property type="protein sequence ID" value="KAK2832270.1"/>
    <property type="molecule type" value="Genomic_DNA"/>
</dbReference>
<dbReference type="AlphaFoldDB" id="A0AA88M7F4"/>
<evidence type="ECO:0000313" key="2">
    <source>
        <dbReference type="Proteomes" id="UP001187315"/>
    </source>
</evidence>
<reference evidence="1" key="1">
    <citation type="submission" date="2023-08" db="EMBL/GenBank/DDBJ databases">
        <title>Pelteobagrus vachellii genome.</title>
        <authorList>
            <person name="Liu H."/>
        </authorList>
    </citation>
    <scope>NUCLEOTIDE SEQUENCE</scope>
    <source>
        <strain evidence="1">PRFRI_2022a</strain>
        <tissue evidence="1">Muscle</tissue>
    </source>
</reference>
<proteinExistence type="predicted"/>
<dbReference type="Proteomes" id="UP001187315">
    <property type="component" value="Unassembled WGS sequence"/>
</dbReference>
<gene>
    <name evidence="1" type="ORF">Q7C36_015732</name>
</gene>